<dbReference type="InterPro" id="IPR050570">
    <property type="entry name" value="Cell_wall_metabolism_enzyme"/>
</dbReference>
<evidence type="ECO:0000256" key="1">
    <source>
        <dbReference type="SAM" id="MobiDB-lite"/>
    </source>
</evidence>
<proteinExistence type="predicted"/>
<dbReference type="RefSeq" id="WP_174494521.1">
    <property type="nucleotide sequence ID" value="NZ_CADDWK010000001.1"/>
</dbReference>
<dbReference type="GO" id="GO:0004222">
    <property type="term" value="F:metalloendopeptidase activity"/>
    <property type="evidence" value="ECO:0007669"/>
    <property type="project" value="TreeGrafter"/>
</dbReference>
<evidence type="ECO:0000313" key="4">
    <source>
        <dbReference type="EMBL" id="MBB6451916.1"/>
    </source>
</evidence>
<dbReference type="Gene3D" id="2.70.70.10">
    <property type="entry name" value="Glucose Permease (Domain IIA)"/>
    <property type="match status" value="1"/>
</dbReference>
<keyword evidence="5" id="KW-1185">Reference proteome</keyword>
<dbReference type="AlphaFoldDB" id="A0A841PX11"/>
<feature type="region of interest" description="Disordered" evidence="1">
    <location>
        <begin position="1"/>
        <end position="34"/>
    </location>
</feature>
<protein>
    <submittedName>
        <fullName evidence="4">Stage IV sporulation protein FA</fullName>
    </submittedName>
</protein>
<sequence>MGNKNINEIRKSIARRKENKREKVSTSLKTRKSTFQGLEEEEKHGYFPFASGDRSSDDGNNKGVQAFLFKALLSGIIFFATALLIRVEGETFQKPKELVLTVMTEEFPFAKVQGWYRANLGTPFEFLNNNNEVEKVDSQNGMVLPVNGVISQSFQQNGEGVLIEVSSPENMNVTAMKAGTIVFAGNKKNLGKTIIIQHEDGTNSIYGNLSDIEVFQYQFVSKNQIIGNLKPNSGEVEASLYFAVQEKKKYIDPVKVMRVDEQT</sequence>
<keyword evidence="2" id="KW-0472">Membrane</keyword>
<comment type="caution">
    <text evidence="4">The sequence shown here is derived from an EMBL/GenBank/DDBJ whole genome shotgun (WGS) entry which is preliminary data.</text>
</comment>
<dbReference type="CDD" id="cd12797">
    <property type="entry name" value="M23_peptidase"/>
    <property type="match status" value="1"/>
</dbReference>
<reference evidence="4 5" key="1">
    <citation type="submission" date="2020-08" db="EMBL/GenBank/DDBJ databases">
        <title>Genomic Encyclopedia of Type Strains, Phase IV (KMG-IV): sequencing the most valuable type-strain genomes for metagenomic binning, comparative biology and taxonomic classification.</title>
        <authorList>
            <person name="Goeker M."/>
        </authorList>
    </citation>
    <scope>NUCLEOTIDE SEQUENCE [LARGE SCALE GENOMIC DNA]</scope>
    <source>
        <strain evidence="4 5">DSM 19612</strain>
    </source>
</reference>
<feature type="transmembrane region" description="Helical" evidence="2">
    <location>
        <begin position="67"/>
        <end position="87"/>
    </location>
</feature>
<dbReference type="SUPFAM" id="SSF51261">
    <property type="entry name" value="Duplicated hybrid motif"/>
    <property type="match status" value="1"/>
</dbReference>
<name>A0A841PX11_9BACI</name>
<accession>A0A841PX11</accession>
<evidence type="ECO:0000256" key="2">
    <source>
        <dbReference type="SAM" id="Phobius"/>
    </source>
</evidence>
<keyword evidence="2" id="KW-0812">Transmembrane</keyword>
<feature type="compositionally biased region" description="Polar residues" evidence="1">
    <location>
        <begin position="25"/>
        <end position="34"/>
    </location>
</feature>
<dbReference type="PANTHER" id="PTHR21666">
    <property type="entry name" value="PEPTIDASE-RELATED"/>
    <property type="match status" value="1"/>
</dbReference>
<dbReference type="Proteomes" id="UP000581688">
    <property type="component" value="Unassembled WGS sequence"/>
</dbReference>
<evidence type="ECO:0000259" key="3">
    <source>
        <dbReference type="Pfam" id="PF01551"/>
    </source>
</evidence>
<dbReference type="EMBL" id="JACHGH010000001">
    <property type="protein sequence ID" value="MBB6451916.1"/>
    <property type="molecule type" value="Genomic_DNA"/>
</dbReference>
<dbReference type="InterPro" id="IPR011055">
    <property type="entry name" value="Dup_hybrid_motif"/>
</dbReference>
<evidence type="ECO:0000313" key="5">
    <source>
        <dbReference type="Proteomes" id="UP000581688"/>
    </source>
</evidence>
<dbReference type="PANTHER" id="PTHR21666:SF274">
    <property type="entry name" value="STAGE IV SPORULATION PROTEIN FA"/>
    <property type="match status" value="1"/>
</dbReference>
<keyword evidence="2" id="KW-1133">Transmembrane helix</keyword>
<feature type="compositionally biased region" description="Basic and acidic residues" evidence="1">
    <location>
        <begin position="7"/>
        <end position="24"/>
    </location>
</feature>
<gene>
    <name evidence="4" type="ORF">HNQ94_000337</name>
</gene>
<feature type="domain" description="M23ase beta-sheet core" evidence="3">
    <location>
        <begin position="163"/>
        <end position="253"/>
    </location>
</feature>
<dbReference type="InterPro" id="IPR016047">
    <property type="entry name" value="M23ase_b-sheet_dom"/>
</dbReference>
<dbReference type="Pfam" id="PF01551">
    <property type="entry name" value="Peptidase_M23"/>
    <property type="match status" value="1"/>
</dbReference>
<organism evidence="4 5">
    <name type="scientific">Salirhabdus euzebyi</name>
    <dbReference type="NCBI Taxonomy" id="394506"/>
    <lineage>
        <taxon>Bacteria</taxon>
        <taxon>Bacillati</taxon>
        <taxon>Bacillota</taxon>
        <taxon>Bacilli</taxon>
        <taxon>Bacillales</taxon>
        <taxon>Bacillaceae</taxon>
        <taxon>Salirhabdus</taxon>
    </lineage>
</organism>